<dbReference type="Gene3D" id="3.50.50.60">
    <property type="entry name" value="FAD/NAD(P)-binding domain"/>
    <property type="match status" value="2"/>
</dbReference>
<evidence type="ECO:0000256" key="1">
    <source>
        <dbReference type="ARBA" id="ARBA00010139"/>
    </source>
</evidence>
<dbReference type="InterPro" id="IPR051209">
    <property type="entry name" value="FAD-bind_Monooxygenase_sf"/>
</dbReference>
<feature type="compositionally biased region" description="Polar residues" evidence="2">
    <location>
        <begin position="1"/>
        <end position="14"/>
    </location>
</feature>
<dbReference type="AlphaFoldDB" id="A0A4U0U9V9"/>
<dbReference type="Pfam" id="PF13450">
    <property type="entry name" value="NAD_binding_8"/>
    <property type="match status" value="1"/>
</dbReference>
<comment type="similarity">
    <text evidence="1">Belongs to the FAD-binding monooxygenase family.</text>
</comment>
<comment type="caution">
    <text evidence="3">The sequence shown here is derived from an EMBL/GenBank/DDBJ whole genome shotgun (WGS) entry which is preliminary data.</text>
</comment>
<proteinExistence type="inferred from homology"/>
<sequence>MATPTPASNTSTRSEPAAGAKPPSNWVPVKEEPLYTRRPLKIICIGAGFSGLTFAYKIKHEHKLEGDIELVIYDKNPEVGGTWYENRYPGAACDIPAHAYTFPFEPNPDWSHFYAPAPEIEAYIKRATAKWHLDEKVQFNSKVLSAHWDEDAGKWRLIVEQGGAHKSESCDVLVNGCGFLNKWKWPKIDGLVDFRGKLMHTACWDESYDWKGKRVAVIGNGSSGIQAVAAMAPKVSRMVNYVRNPTWISINFLAQHAKDGHNFAYSDEERKKFKEDPQAFFEYRKSLKANVNAFFFGMYTGHPGAEGLMAICKTQMRDRLSFAPELADKLIPDFRPGCRRLSPGDGYLEAFKSDHADMCWDPIQRITARGIQTDKGEEEEFDMIVCATGFDTSFIPPFELVGRKGATLNERWAVDPDAFFSVQVDGFPNYFIFNGPNCVISHGSVLTNGGFVSDYILRWVKKLATEDIKSMDVKPTSVQDYNTYTQEFLKRMAWADKCRSWYKNGKESGAVTGTYGGSFLHFKTLMENLGAEHFEFGYRSANRFRFLGNGEAVGENQGLGDMAYYMEDLEATRVRLERELLGGE</sequence>
<dbReference type="EMBL" id="NAJL01000009">
    <property type="protein sequence ID" value="TKA31055.1"/>
    <property type="molecule type" value="Genomic_DNA"/>
</dbReference>
<keyword evidence="4" id="KW-1185">Reference proteome</keyword>
<name>A0A4U0U9V9_9PEZI</name>
<accession>A0A4U0U9V9</accession>
<evidence type="ECO:0000256" key="2">
    <source>
        <dbReference type="SAM" id="MobiDB-lite"/>
    </source>
</evidence>
<protein>
    <submittedName>
        <fullName evidence="3">Uncharacterized protein</fullName>
    </submittedName>
</protein>
<evidence type="ECO:0000313" key="3">
    <source>
        <dbReference type="EMBL" id="TKA31055.1"/>
    </source>
</evidence>
<organism evidence="3 4">
    <name type="scientific">Salinomyces thailandicus</name>
    <dbReference type="NCBI Taxonomy" id="706561"/>
    <lineage>
        <taxon>Eukaryota</taxon>
        <taxon>Fungi</taxon>
        <taxon>Dikarya</taxon>
        <taxon>Ascomycota</taxon>
        <taxon>Pezizomycotina</taxon>
        <taxon>Dothideomycetes</taxon>
        <taxon>Dothideomycetidae</taxon>
        <taxon>Mycosphaerellales</taxon>
        <taxon>Teratosphaeriaceae</taxon>
        <taxon>Salinomyces</taxon>
    </lineage>
</organism>
<dbReference type="OrthoDB" id="74360at2759"/>
<dbReference type="Proteomes" id="UP000308549">
    <property type="component" value="Unassembled WGS sequence"/>
</dbReference>
<feature type="region of interest" description="Disordered" evidence="2">
    <location>
        <begin position="1"/>
        <end position="25"/>
    </location>
</feature>
<evidence type="ECO:0000313" key="4">
    <source>
        <dbReference type="Proteomes" id="UP000308549"/>
    </source>
</evidence>
<gene>
    <name evidence="3" type="ORF">B0A50_02023</name>
</gene>
<dbReference type="PANTHER" id="PTHR42877">
    <property type="entry name" value="L-ORNITHINE N(5)-MONOOXYGENASE-RELATED"/>
    <property type="match status" value="1"/>
</dbReference>
<dbReference type="InterPro" id="IPR036188">
    <property type="entry name" value="FAD/NAD-bd_sf"/>
</dbReference>
<dbReference type="SUPFAM" id="SSF51905">
    <property type="entry name" value="FAD/NAD(P)-binding domain"/>
    <property type="match status" value="3"/>
</dbReference>
<reference evidence="3 4" key="1">
    <citation type="submission" date="2017-03" db="EMBL/GenBank/DDBJ databases">
        <title>Genomes of endolithic fungi from Antarctica.</title>
        <authorList>
            <person name="Coleine C."/>
            <person name="Masonjones S."/>
            <person name="Stajich J.E."/>
        </authorList>
    </citation>
    <scope>NUCLEOTIDE SEQUENCE [LARGE SCALE GENOMIC DNA]</scope>
    <source>
        <strain evidence="3 4">CCFEE 6315</strain>
    </source>
</reference>
<dbReference type="PANTHER" id="PTHR42877:SF11">
    <property type="entry name" value="MONOOXYGENASE, PUTATIVE (AFU_ORTHOLOGUE AFUA_6G13790)-RELATED"/>
    <property type="match status" value="1"/>
</dbReference>